<dbReference type="EMBL" id="JAPEUY010000010">
    <property type="protein sequence ID" value="KAJ4368954.1"/>
    <property type="molecule type" value="Genomic_DNA"/>
</dbReference>
<dbReference type="PANTHER" id="PTHR10963:SF62">
    <property type="entry name" value="GLUCAN 1,3-BETA-GLUCOSIDASE"/>
    <property type="match status" value="1"/>
</dbReference>
<dbReference type="SUPFAM" id="SSF49899">
    <property type="entry name" value="Concanavalin A-like lectins/glucanases"/>
    <property type="match status" value="1"/>
</dbReference>
<evidence type="ECO:0000313" key="4">
    <source>
        <dbReference type="Proteomes" id="UP001140560"/>
    </source>
</evidence>
<keyword evidence="1" id="KW-0472">Membrane</keyword>
<feature type="transmembrane region" description="Helical" evidence="1">
    <location>
        <begin position="33"/>
        <end position="52"/>
    </location>
</feature>
<evidence type="ECO:0000259" key="2">
    <source>
        <dbReference type="PROSITE" id="PS51762"/>
    </source>
</evidence>
<gene>
    <name evidence="3" type="ORF">N0V83_006036</name>
</gene>
<reference evidence="3" key="1">
    <citation type="submission" date="2022-10" db="EMBL/GenBank/DDBJ databases">
        <title>Tapping the CABI collections for fungal endophytes: first genome assemblies for Collariella, Neodidymelliopsis, Ascochyta clinopodiicola, Didymella pomorum, Didymosphaeria variabile, Neocosmospora piperis and Neocucurbitaria cava.</title>
        <authorList>
            <person name="Hill R."/>
        </authorList>
    </citation>
    <scope>NUCLEOTIDE SEQUENCE</scope>
    <source>
        <strain evidence="3">IMI 356814</strain>
    </source>
</reference>
<dbReference type="Pfam" id="PF00722">
    <property type="entry name" value="Glyco_hydro_16"/>
    <property type="match status" value="1"/>
</dbReference>
<comment type="caution">
    <text evidence="3">The sequence shown here is derived from an EMBL/GenBank/DDBJ whole genome shotgun (WGS) entry which is preliminary data.</text>
</comment>
<evidence type="ECO:0000313" key="3">
    <source>
        <dbReference type="EMBL" id="KAJ4368954.1"/>
    </source>
</evidence>
<protein>
    <recommendedName>
        <fullName evidence="2">GH16 domain-containing protein</fullName>
    </recommendedName>
</protein>
<organism evidence="3 4">
    <name type="scientific">Neocucurbitaria cava</name>
    <dbReference type="NCBI Taxonomy" id="798079"/>
    <lineage>
        <taxon>Eukaryota</taxon>
        <taxon>Fungi</taxon>
        <taxon>Dikarya</taxon>
        <taxon>Ascomycota</taxon>
        <taxon>Pezizomycotina</taxon>
        <taxon>Dothideomycetes</taxon>
        <taxon>Pleosporomycetidae</taxon>
        <taxon>Pleosporales</taxon>
        <taxon>Pleosporineae</taxon>
        <taxon>Cucurbitariaceae</taxon>
        <taxon>Neocucurbitaria</taxon>
    </lineage>
</organism>
<keyword evidence="4" id="KW-1185">Reference proteome</keyword>
<dbReference type="OrthoDB" id="4781at2759"/>
<dbReference type="InterPro" id="IPR050546">
    <property type="entry name" value="Glycosyl_Hydrlase_16"/>
</dbReference>
<feature type="domain" description="GH16" evidence="2">
    <location>
        <begin position="50"/>
        <end position="394"/>
    </location>
</feature>
<dbReference type="GO" id="GO:0004553">
    <property type="term" value="F:hydrolase activity, hydrolyzing O-glycosyl compounds"/>
    <property type="evidence" value="ECO:0007669"/>
    <property type="project" value="InterPro"/>
</dbReference>
<proteinExistence type="predicted"/>
<keyword evidence="1" id="KW-1133">Transmembrane helix</keyword>
<evidence type="ECO:0000256" key="1">
    <source>
        <dbReference type="SAM" id="Phobius"/>
    </source>
</evidence>
<dbReference type="Proteomes" id="UP001140560">
    <property type="component" value="Unassembled WGS sequence"/>
</dbReference>
<sequence length="403" mass="46285">MPAGTYWKSSRVKKGEVERPWLDKKDPRDKWNTIFPVAGLVLGLIVVGILIWDAIRSTPMHKYCEVLNENFTSWNSSVWTYEVEVGGYGNGQFEMTTNTDENVFIKDGVLIIKPTLQDEKFIENNHTIDLRGQGCTGSKWTDCVTTTNTTNSTIINPVKSGRINTKLGASIKYGRIEVVAKLPKGDWMWPAIWMLPKDSVYGDWPRSGEIDIMESRGNNKSYAQGGNNVASSTLHFGPDPDNNGWWRNQRKRQAFHTTYAEGFNTFGIEWSEKYIFTYINSRLQQVLFNRFKRPFWDIGEFPLASSNGTRLINPWKDTGSNASPFDQDFYLVLDVAVGGTNGWFEDGKSGKPWIDRSSLARKDFWDTRDEWYKTWRQGGQMEVRSVRMWQQEGYNGCDMNTED</sequence>
<dbReference type="InterPro" id="IPR013320">
    <property type="entry name" value="ConA-like_dom_sf"/>
</dbReference>
<dbReference type="AlphaFoldDB" id="A0A9W9CKV1"/>
<dbReference type="Gene3D" id="2.60.120.200">
    <property type="match status" value="1"/>
</dbReference>
<keyword evidence="1" id="KW-0812">Transmembrane</keyword>
<dbReference type="PANTHER" id="PTHR10963">
    <property type="entry name" value="GLYCOSYL HYDROLASE-RELATED"/>
    <property type="match status" value="1"/>
</dbReference>
<name>A0A9W9CKV1_9PLEO</name>
<dbReference type="GO" id="GO:0005975">
    <property type="term" value="P:carbohydrate metabolic process"/>
    <property type="evidence" value="ECO:0007669"/>
    <property type="project" value="InterPro"/>
</dbReference>
<dbReference type="InterPro" id="IPR000757">
    <property type="entry name" value="Beta-glucanase-like"/>
</dbReference>
<accession>A0A9W9CKV1</accession>
<dbReference type="PROSITE" id="PS51762">
    <property type="entry name" value="GH16_2"/>
    <property type="match status" value="1"/>
</dbReference>